<evidence type="ECO:0000256" key="4">
    <source>
        <dbReference type="SAM" id="MobiDB-lite"/>
    </source>
</evidence>
<evidence type="ECO:0000256" key="1">
    <source>
        <dbReference type="ARBA" id="ARBA00008140"/>
    </source>
</evidence>
<keyword evidence="7" id="KW-1185">Reference proteome</keyword>
<comment type="similarity">
    <text evidence="1">Belongs to the DeSI family.</text>
</comment>
<accession>A0A444X5U2</accession>
<dbReference type="PANTHER" id="PTHR12378">
    <property type="entry name" value="DESUMOYLATING ISOPEPTIDASE"/>
    <property type="match status" value="1"/>
</dbReference>
<dbReference type="GO" id="GO:0016579">
    <property type="term" value="P:protein deubiquitination"/>
    <property type="evidence" value="ECO:0007669"/>
    <property type="project" value="TreeGrafter"/>
</dbReference>
<dbReference type="EMBL" id="SDMP01000020">
    <property type="protein sequence ID" value="RYQ85057.1"/>
    <property type="molecule type" value="Genomic_DNA"/>
</dbReference>
<dbReference type="PROSITE" id="PS51858">
    <property type="entry name" value="PPPDE"/>
    <property type="match status" value="1"/>
</dbReference>
<dbReference type="STRING" id="3818.A0A444X5U2"/>
<feature type="compositionally biased region" description="Polar residues" evidence="4">
    <location>
        <begin position="174"/>
        <end position="185"/>
    </location>
</feature>
<evidence type="ECO:0000313" key="6">
    <source>
        <dbReference type="EMBL" id="RYQ85057.1"/>
    </source>
</evidence>
<keyword evidence="3" id="KW-0378">Hydrolase</keyword>
<dbReference type="GO" id="GO:0006508">
    <property type="term" value="P:proteolysis"/>
    <property type="evidence" value="ECO:0007669"/>
    <property type="project" value="UniProtKB-KW"/>
</dbReference>
<feature type="domain" description="PPPDE" evidence="5">
    <location>
        <begin position="17"/>
        <end position="151"/>
    </location>
</feature>
<name>A0A444X5U2_ARAHY</name>
<proteinExistence type="inferred from homology"/>
<reference evidence="6 7" key="1">
    <citation type="submission" date="2019-01" db="EMBL/GenBank/DDBJ databases">
        <title>Sequencing of cultivated peanut Arachis hypogaea provides insights into genome evolution and oil improvement.</title>
        <authorList>
            <person name="Chen X."/>
        </authorList>
    </citation>
    <scope>NUCLEOTIDE SEQUENCE [LARGE SCALE GENOMIC DNA]</scope>
    <source>
        <strain evidence="7">cv. Fuhuasheng</strain>
        <tissue evidence="6">Leaves</tissue>
    </source>
</reference>
<comment type="caution">
    <text evidence="6">The sequence shown here is derived from an EMBL/GenBank/DDBJ whole genome shotgun (WGS) entry which is preliminary data.</text>
</comment>
<organism evidence="6 7">
    <name type="scientific">Arachis hypogaea</name>
    <name type="common">Peanut</name>
    <dbReference type="NCBI Taxonomy" id="3818"/>
    <lineage>
        <taxon>Eukaryota</taxon>
        <taxon>Viridiplantae</taxon>
        <taxon>Streptophyta</taxon>
        <taxon>Embryophyta</taxon>
        <taxon>Tracheophyta</taxon>
        <taxon>Spermatophyta</taxon>
        <taxon>Magnoliopsida</taxon>
        <taxon>eudicotyledons</taxon>
        <taxon>Gunneridae</taxon>
        <taxon>Pentapetalae</taxon>
        <taxon>rosids</taxon>
        <taxon>fabids</taxon>
        <taxon>Fabales</taxon>
        <taxon>Fabaceae</taxon>
        <taxon>Papilionoideae</taxon>
        <taxon>50 kb inversion clade</taxon>
        <taxon>dalbergioids sensu lato</taxon>
        <taxon>Dalbergieae</taxon>
        <taxon>Pterocarpus clade</taxon>
        <taxon>Arachis</taxon>
    </lineage>
</organism>
<feature type="region of interest" description="Disordered" evidence="4">
    <location>
        <begin position="157"/>
        <end position="224"/>
    </location>
</feature>
<dbReference type="Gene3D" id="3.90.1720.30">
    <property type="entry name" value="PPPDE domains"/>
    <property type="match status" value="1"/>
</dbReference>
<evidence type="ECO:0000259" key="5">
    <source>
        <dbReference type="PROSITE" id="PS51858"/>
    </source>
</evidence>
<dbReference type="InterPro" id="IPR042266">
    <property type="entry name" value="PPPDE_sf"/>
</dbReference>
<evidence type="ECO:0000256" key="2">
    <source>
        <dbReference type="ARBA" id="ARBA00022670"/>
    </source>
</evidence>
<dbReference type="PANTHER" id="PTHR12378:SF73">
    <property type="entry name" value="THIOL PEPTIDASE FAMILY PROTEIN, PUTATIVE-RELATED"/>
    <property type="match status" value="1"/>
</dbReference>
<sequence>MLRKLVTVPGKKKPGTVPVYLNVYDLTPINGYAYWLGLGVYHSVHGIEYGFGAHEHDTTGIFEVQPRHCPGFTFRKSIFIGTTDLGPKDVRAFMEKLAHHYSGNTYHLISKNCNHFCNDVCLKLTGKSIPRWVNRLARLGLLCNCVLPPGLNDTKVRQVTSEKVQEGEKKKMRSQSSRYEGSSNPPSVPRGSAIKSSSQRHCLPPSSSLISAPSGSTLTVNSGQRHCLPPSSSLISAPSGSTLTVNSVNEEFLYLYMFV</sequence>
<dbReference type="InterPro" id="IPR008580">
    <property type="entry name" value="PPPDE_dom"/>
</dbReference>
<evidence type="ECO:0000313" key="7">
    <source>
        <dbReference type="Proteomes" id="UP000289738"/>
    </source>
</evidence>
<feature type="compositionally biased region" description="Low complexity" evidence="4">
    <location>
        <begin position="203"/>
        <end position="218"/>
    </location>
</feature>
<dbReference type="Pfam" id="PF05903">
    <property type="entry name" value="Peptidase_C97"/>
    <property type="match status" value="1"/>
</dbReference>
<evidence type="ECO:0000256" key="3">
    <source>
        <dbReference type="ARBA" id="ARBA00022801"/>
    </source>
</evidence>
<dbReference type="AlphaFoldDB" id="A0A444X5U2"/>
<dbReference type="GO" id="GO:0101005">
    <property type="term" value="F:deubiquitinase activity"/>
    <property type="evidence" value="ECO:0007669"/>
    <property type="project" value="TreeGrafter"/>
</dbReference>
<protein>
    <recommendedName>
        <fullName evidence="5">PPPDE domain-containing protein</fullName>
    </recommendedName>
</protein>
<keyword evidence="2" id="KW-0645">Protease</keyword>
<gene>
    <name evidence="6" type="ORF">Ahy_B10g104547</name>
</gene>
<dbReference type="SMART" id="SM01179">
    <property type="entry name" value="DUF862"/>
    <property type="match status" value="1"/>
</dbReference>
<dbReference type="Proteomes" id="UP000289738">
    <property type="component" value="Chromosome B10"/>
</dbReference>